<dbReference type="InterPro" id="IPR057268">
    <property type="entry name" value="Ribosomal_L18"/>
</dbReference>
<dbReference type="AlphaFoldDB" id="A0A381UXU5"/>
<evidence type="ECO:0000256" key="5">
    <source>
        <dbReference type="ARBA" id="ARBA00023274"/>
    </source>
</evidence>
<protein>
    <recommendedName>
        <fullName evidence="8">50S ribosomal protein L18</fullName>
    </recommendedName>
</protein>
<dbReference type="GO" id="GO:0022625">
    <property type="term" value="C:cytosolic large ribosomal subunit"/>
    <property type="evidence" value="ECO:0007669"/>
    <property type="project" value="TreeGrafter"/>
</dbReference>
<evidence type="ECO:0000256" key="4">
    <source>
        <dbReference type="ARBA" id="ARBA00022980"/>
    </source>
</evidence>
<keyword evidence="4" id="KW-0689">Ribosomal protein</keyword>
<feature type="region of interest" description="Disordered" evidence="6">
    <location>
        <begin position="1"/>
        <end position="24"/>
    </location>
</feature>
<dbReference type="PANTHER" id="PTHR12899:SF3">
    <property type="entry name" value="LARGE RIBOSOMAL SUBUNIT PROTEIN UL18M"/>
    <property type="match status" value="1"/>
</dbReference>
<evidence type="ECO:0008006" key="8">
    <source>
        <dbReference type="Google" id="ProtNLM"/>
    </source>
</evidence>
<sequence length="121" mass="13240">MAASRGKSKRVVRHQRVRQKISGTSERPRFSVYRSLNNIYVQVIDDESGNTIASASSLEDEVKNKVQGTDKKSVSAVVGEAAANRTKQKGVQTVVFDRGGYKFHGRVKAVADAAREAGLEF</sequence>
<accession>A0A381UXU5</accession>
<dbReference type="GO" id="GO:0003735">
    <property type="term" value="F:structural constituent of ribosome"/>
    <property type="evidence" value="ECO:0007669"/>
    <property type="project" value="InterPro"/>
</dbReference>
<evidence type="ECO:0000256" key="1">
    <source>
        <dbReference type="ARBA" id="ARBA00007116"/>
    </source>
</evidence>
<organism evidence="7">
    <name type="scientific">marine metagenome</name>
    <dbReference type="NCBI Taxonomy" id="408172"/>
    <lineage>
        <taxon>unclassified sequences</taxon>
        <taxon>metagenomes</taxon>
        <taxon>ecological metagenomes</taxon>
    </lineage>
</organism>
<evidence type="ECO:0000256" key="6">
    <source>
        <dbReference type="SAM" id="MobiDB-lite"/>
    </source>
</evidence>
<dbReference type="CDD" id="cd00432">
    <property type="entry name" value="Ribosomal_L18_L5e"/>
    <property type="match status" value="1"/>
</dbReference>
<feature type="compositionally biased region" description="Basic residues" evidence="6">
    <location>
        <begin position="1"/>
        <end position="19"/>
    </location>
</feature>
<dbReference type="Pfam" id="PF00861">
    <property type="entry name" value="Ribosomal_L18p"/>
    <property type="match status" value="1"/>
</dbReference>
<proteinExistence type="inferred from homology"/>
<dbReference type="InterPro" id="IPR005484">
    <property type="entry name" value="Ribosomal_uL18_bac/plant/anim"/>
</dbReference>
<dbReference type="HAMAP" id="MF_01337_B">
    <property type="entry name" value="Ribosomal_uL18_B"/>
    <property type="match status" value="1"/>
</dbReference>
<dbReference type="FunFam" id="3.30.420.100:FF:000001">
    <property type="entry name" value="50S ribosomal protein L18"/>
    <property type="match status" value="1"/>
</dbReference>
<dbReference type="PANTHER" id="PTHR12899">
    <property type="entry name" value="39S RIBOSOMAL PROTEIN L18, MITOCHONDRIAL"/>
    <property type="match status" value="1"/>
</dbReference>
<keyword evidence="2" id="KW-0699">rRNA-binding</keyword>
<evidence type="ECO:0000256" key="2">
    <source>
        <dbReference type="ARBA" id="ARBA00022730"/>
    </source>
</evidence>
<gene>
    <name evidence="7" type="ORF">METZ01_LOCUS85051</name>
</gene>
<evidence type="ECO:0000256" key="3">
    <source>
        <dbReference type="ARBA" id="ARBA00022884"/>
    </source>
</evidence>
<dbReference type="GO" id="GO:0006412">
    <property type="term" value="P:translation"/>
    <property type="evidence" value="ECO:0007669"/>
    <property type="project" value="InterPro"/>
</dbReference>
<name>A0A381UXU5_9ZZZZ</name>
<dbReference type="Gene3D" id="3.30.420.100">
    <property type="match status" value="1"/>
</dbReference>
<dbReference type="GO" id="GO:0008097">
    <property type="term" value="F:5S rRNA binding"/>
    <property type="evidence" value="ECO:0007669"/>
    <property type="project" value="TreeGrafter"/>
</dbReference>
<evidence type="ECO:0000313" key="7">
    <source>
        <dbReference type="EMBL" id="SVA32197.1"/>
    </source>
</evidence>
<dbReference type="InterPro" id="IPR004389">
    <property type="entry name" value="Ribosomal_uL18_bac-type"/>
</dbReference>
<keyword evidence="3" id="KW-0694">RNA-binding</keyword>
<dbReference type="SUPFAM" id="SSF53137">
    <property type="entry name" value="Translational machinery components"/>
    <property type="match status" value="1"/>
</dbReference>
<comment type="similarity">
    <text evidence="1">Belongs to the universal ribosomal protein uL18 family.</text>
</comment>
<dbReference type="NCBIfam" id="TIGR00060">
    <property type="entry name" value="L18_bact"/>
    <property type="match status" value="1"/>
</dbReference>
<reference evidence="7" key="1">
    <citation type="submission" date="2018-05" db="EMBL/GenBank/DDBJ databases">
        <authorList>
            <person name="Lanie J.A."/>
            <person name="Ng W.-L."/>
            <person name="Kazmierczak K.M."/>
            <person name="Andrzejewski T.M."/>
            <person name="Davidsen T.M."/>
            <person name="Wayne K.J."/>
            <person name="Tettelin H."/>
            <person name="Glass J.I."/>
            <person name="Rusch D."/>
            <person name="Podicherti R."/>
            <person name="Tsui H.-C.T."/>
            <person name="Winkler M.E."/>
        </authorList>
    </citation>
    <scope>NUCLEOTIDE SEQUENCE</scope>
</reference>
<keyword evidence="5" id="KW-0687">Ribonucleoprotein</keyword>
<dbReference type="EMBL" id="UINC01007238">
    <property type="protein sequence ID" value="SVA32197.1"/>
    <property type="molecule type" value="Genomic_DNA"/>
</dbReference>